<protein>
    <recommendedName>
        <fullName evidence="3">Peptidase C1A papain C-terminal domain-containing protein</fullName>
    </recommendedName>
</protein>
<comment type="similarity">
    <text evidence="1">Belongs to the peptidase C1 family.</text>
</comment>
<evidence type="ECO:0000313" key="4">
    <source>
        <dbReference type="EMBL" id="DAZ93367.1"/>
    </source>
</evidence>
<dbReference type="GO" id="GO:0008234">
    <property type="term" value="F:cysteine-type peptidase activity"/>
    <property type="evidence" value="ECO:0007669"/>
    <property type="project" value="InterPro"/>
</dbReference>
<dbReference type="InterPro" id="IPR000169">
    <property type="entry name" value="Pept_cys_AS"/>
</dbReference>
<dbReference type="Pfam" id="PF00112">
    <property type="entry name" value="Peptidase_C1"/>
    <property type="match status" value="1"/>
</dbReference>
<dbReference type="InterPro" id="IPR013128">
    <property type="entry name" value="Peptidase_C1A"/>
</dbReference>
<dbReference type="SUPFAM" id="SSF54001">
    <property type="entry name" value="Cysteine proteinases"/>
    <property type="match status" value="1"/>
</dbReference>
<dbReference type="Gene3D" id="3.90.70.10">
    <property type="entry name" value="Cysteine proteinases"/>
    <property type="match status" value="1"/>
</dbReference>
<keyword evidence="2" id="KW-0865">Zymogen</keyword>
<feature type="domain" description="Peptidase C1A papain C-terminal" evidence="3">
    <location>
        <begin position="22"/>
        <end position="182"/>
    </location>
</feature>
<dbReference type="EMBL" id="DAKRPA010000322">
    <property type="protein sequence ID" value="DAZ93367.1"/>
    <property type="molecule type" value="Genomic_DNA"/>
</dbReference>
<dbReference type="PANTHER" id="PTHR12411">
    <property type="entry name" value="CYSTEINE PROTEASE FAMILY C1-RELATED"/>
    <property type="match status" value="1"/>
</dbReference>
<name>A0AAV2YDF9_9STRA</name>
<dbReference type="InterPro" id="IPR000668">
    <property type="entry name" value="Peptidase_C1A_C"/>
</dbReference>
<dbReference type="Proteomes" id="UP001146120">
    <property type="component" value="Unassembled WGS sequence"/>
</dbReference>
<accession>A0AAV2YDF9</accession>
<evidence type="ECO:0000313" key="5">
    <source>
        <dbReference type="Proteomes" id="UP001146120"/>
    </source>
</evidence>
<dbReference type="GO" id="GO:0006508">
    <property type="term" value="P:proteolysis"/>
    <property type="evidence" value="ECO:0007669"/>
    <property type="project" value="InterPro"/>
</dbReference>
<comment type="caution">
    <text evidence="4">The sequence shown here is derived from an EMBL/GenBank/DDBJ whole genome shotgun (WGS) entry which is preliminary data.</text>
</comment>
<keyword evidence="5" id="KW-1185">Reference proteome</keyword>
<dbReference type="InterPro" id="IPR038765">
    <property type="entry name" value="Papain-like_cys_pep_sf"/>
</dbReference>
<evidence type="ECO:0000256" key="1">
    <source>
        <dbReference type="ARBA" id="ARBA00008455"/>
    </source>
</evidence>
<feature type="non-terminal residue" evidence="4">
    <location>
        <position position="1"/>
    </location>
</feature>
<gene>
    <name evidence="4" type="ORF">N0F65_001552</name>
</gene>
<sequence length="182" mass="20309">STRRRSSRSTRRSRCCRTTSSPSCRRTWCRPWTKTTPVQNQGACGSCWAFAAVAALESANRIKTQRMTLFSEQEVTRCERQQSQGCNGGWPAAALKYLQNKARVLGRHVSVQVWQQPADWHVPGIVHASTGQDHAGRERAGVGFVVCHGVQQATDGRHRGRRQQRVEAISRRRGGVMSVKPA</sequence>
<organism evidence="4 5">
    <name type="scientific">Lagenidium giganteum</name>
    <dbReference type="NCBI Taxonomy" id="4803"/>
    <lineage>
        <taxon>Eukaryota</taxon>
        <taxon>Sar</taxon>
        <taxon>Stramenopiles</taxon>
        <taxon>Oomycota</taxon>
        <taxon>Peronosporomycetes</taxon>
        <taxon>Pythiales</taxon>
        <taxon>Pythiaceae</taxon>
    </lineage>
</organism>
<proteinExistence type="inferred from homology"/>
<dbReference type="AlphaFoldDB" id="A0AAV2YDF9"/>
<dbReference type="PROSITE" id="PS00139">
    <property type="entry name" value="THIOL_PROTEASE_CYS"/>
    <property type="match status" value="1"/>
</dbReference>
<reference evidence="4" key="2">
    <citation type="journal article" date="2023" name="Microbiol Resour">
        <title>Decontamination and Annotation of the Draft Genome Sequence of the Oomycete Lagenidium giganteum ARSEF 373.</title>
        <authorList>
            <person name="Morgan W.R."/>
            <person name="Tartar A."/>
        </authorList>
    </citation>
    <scope>NUCLEOTIDE SEQUENCE</scope>
    <source>
        <strain evidence="4">ARSEF 373</strain>
    </source>
</reference>
<evidence type="ECO:0000256" key="2">
    <source>
        <dbReference type="ARBA" id="ARBA00023145"/>
    </source>
</evidence>
<reference evidence="4" key="1">
    <citation type="submission" date="2022-11" db="EMBL/GenBank/DDBJ databases">
        <authorList>
            <person name="Morgan W.R."/>
            <person name="Tartar A."/>
        </authorList>
    </citation>
    <scope>NUCLEOTIDE SEQUENCE</scope>
    <source>
        <strain evidence="4">ARSEF 373</strain>
    </source>
</reference>
<evidence type="ECO:0000259" key="3">
    <source>
        <dbReference type="SMART" id="SM00645"/>
    </source>
</evidence>
<dbReference type="SMART" id="SM00645">
    <property type="entry name" value="Pept_C1"/>
    <property type="match status" value="1"/>
</dbReference>